<evidence type="ECO:0000256" key="8">
    <source>
        <dbReference type="ARBA" id="ARBA00034811"/>
    </source>
</evidence>
<evidence type="ECO:0000256" key="9">
    <source>
        <dbReference type="ARBA" id="ARBA00034920"/>
    </source>
</evidence>
<keyword evidence="14" id="KW-1185">Reference proteome</keyword>
<dbReference type="SUPFAM" id="SSF52540">
    <property type="entry name" value="P-loop containing nucleoside triphosphate hydrolases"/>
    <property type="match status" value="2"/>
</dbReference>
<dbReference type="InterPro" id="IPR056995">
    <property type="entry name" value="PEX6_4th_dom"/>
</dbReference>
<evidence type="ECO:0000313" key="14">
    <source>
        <dbReference type="Proteomes" id="UP001150569"/>
    </source>
</evidence>
<dbReference type="InterPro" id="IPR047533">
    <property type="entry name" value="RecA-like_PEX6_r2"/>
</dbReference>
<keyword evidence="3" id="KW-0962">Peroxisome biogenesis</keyword>
<evidence type="ECO:0000256" key="3">
    <source>
        <dbReference type="ARBA" id="ARBA00022593"/>
    </source>
</evidence>
<evidence type="ECO:0000313" key="13">
    <source>
        <dbReference type="EMBL" id="KAJ1921458.1"/>
    </source>
</evidence>
<feature type="compositionally biased region" description="Gly residues" evidence="11">
    <location>
        <begin position="1160"/>
        <end position="1173"/>
    </location>
</feature>
<comment type="caution">
    <text evidence="13">The sequence shown here is derived from an EMBL/GenBank/DDBJ whole genome shotgun (WGS) entry which is preliminary data.</text>
</comment>
<dbReference type="InterPro" id="IPR027417">
    <property type="entry name" value="P-loop_NTPase"/>
</dbReference>
<dbReference type="PANTHER" id="PTHR23077:SF9">
    <property type="entry name" value="PEROXISOMAL ATPASE PEX6"/>
    <property type="match status" value="1"/>
</dbReference>
<dbReference type="InterPro" id="IPR003960">
    <property type="entry name" value="ATPase_AAA_CS"/>
</dbReference>
<accession>A0A9W8DX35</accession>
<dbReference type="GO" id="GO:0016558">
    <property type="term" value="P:protein import into peroxisome matrix"/>
    <property type="evidence" value="ECO:0007669"/>
    <property type="project" value="TreeGrafter"/>
</dbReference>
<feature type="domain" description="AAA+ ATPase" evidence="12">
    <location>
        <begin position="1056"/>
        <end position="1214"/>
    </location>
</feature>
<evidence type="ECO:0000256" key="6">
    <source>
        <dbReference type="ARBA" id="ARBA00022840"/>
    </source>
</evidence>
<dbReference type="InterPro" id="IPR050168">
    <property type="entry name" value="AAA_ATPase_domain"/>
</dbReference>
<keyword evidence="7" id="KW-0472">Membrane</keyword>
<dbReference type="FunFam" id="3.40.50.300:FF:000109">
    <property type="entry name" value="Peroxisomal biogenesis factor 6"/>
    <property type="match status" value="1"/>
</dbReference>
<dbReference type="CDD" id="cd19527">
    <property type="entry name" value="RecA-like_PEX6_r2"/>
    <property type="match status" value="1"/>
</dbReference>
<dbReference type="GO" id="GO:0005524">
    <property type="term" value="F:ATP binding"/>
    <property type="evidence" value="ECO:0007669"/>
    <property type="project" value="UniProtKB-KW"/>
</dbReference>
<evidence type="ECO:0000256" key="11">
    <source>
        <dbReference type="SAM" id="MobiDB-lite"/>
    </source>
</evidence>
<protein>
    <recommendedName>
        <fullName evidence="8">Peroxisomal ATPase PEX6</fullName>
    </recommendedName>
    <alternativeName>
        <fullName evidence="9">Peroxin-6</fullName>
    </alternativeName>
</protein>
<dbReference type="GO" id="GO:0005829">
    <property type="term" value="C:cytosol"/>
    <property type="evidence" value="ECO:0007669"/>
    <property type="project" value="TreeGrafter"/>
</dbReference>
<feature type="region of interest" description="Disordered" evidence="11">
    <location>
        <begin position="948"/>
        <end position="974"/>
    </location>
</feature>
<dbReference type="PANTHER" id="PTHR23077">
    <property type="entry name" value="AAA-FAMILY ATPASE"/>
    <property type="match status" value="1"/>
</dbReference>
<evidence type="ECO:0000256" key="5">
    <source>
        <dbReference type="ARBA" id="ARBA00022801"/>
    </source>
</evidence>
<feature type="domain" description="AAA+ ATPase" evidence="12">
    <location>
        <begin position="740"/>
        <end position="887"/>
    </location>
</feature>
<keyword evidence="4" id="KW-0547">Nucleotide-binding</keyword>
<comment type="catalytic activity">
    <reaction evidence="10">
        <text>ATP + H2O = ADP + phosphate + H(+)</text>
        <dbReference type="Rhea" id="RHEA:13065"/>
        <dbReference type="ChEBI" id="CHEBI:15377"/>
        <dbReference type="ChEBI" id="CHEBI:15378"/>
        <dbReference type="ChEBI" id="CHEBI:30616"/>
        <dbReference type="ChEBI" id="CHEBI:43474"/>
        <dbReference type="ChEBI" id="CHEBI:456216"/>
    </reaction>
    <physiologicalReaction direction="left-to-right" evidence="10">
        <dbReference type="Rhea" id="RHEA:13066"/>
    </physiologicalReaction>
</comment>
<gene>
    <name evidence="13" type="primary">PEX6_1</name>
    <name evidence="13" type="ORF">IWQ60_006764</name>
</gene>
<evidence type="ECO:0000256" key="7">
    <source>
        <dbReference type="ARBA" id="ARBA00023136"/>
    </source>
</evidence>
<evidence type="ECO:0000256" key="2">
    <source>
        <dbReference type="ARBA" id="ARBA00006914"/>
    </source>
</evidence>
<dbReference type="OrthoDB" id="5553750at2759"/>
<name>A0A9W8DX35_9FUNG</name>
<dbReference type="GO" id="GO:0005778">
    <property type="term" value="C:peroxisomal membrane"/>
    <property type="evidence" value="ECO:0007669"/>
    <property type="project" value="TreeGrafter"/>
</dbReference>
<dbReference type="Gene3D" id="1.10.8.60">
    <property type="match status" value="2"/>
</dbReference>
<evidence type="ECO:0000256" key="1">
    <source>
        <dbReference type="ARBA" id="ARBA00004370"/>
    </source>
</evidence>
<evidence type="ECO:0000256" key="4">
    <source>
        <dbReference type="ARBA" id="ARBA00022741"/>
    </source>
</evidence>
<keyword evidence="6" id="KW-0067">ATP-binding</keyword>
<dbReference type="Proteomes" id="UP001150569">
    <property type="component" value="Unassembled WGS sequence"/>
</dbReference>
<organism evidence="13 14">
    <name type="scientific">Tieghemiomyces parasiticus</name>
    <dbReference type="NCBI Taxonomy" id="78921"/>
    <lineage>
        <taxon>Eukaryota</taxon>
        <taxon>Fungi</taxon>
        <taxon>Fungi incertae sedis</taxon>
        <taxon>Zoopagomycota</taxon>
        <taxon>Kickxellomycotina</taxon>
        <taxon>Dimargaritomycetes</taxon>
        <taxon>Dimargaritales</taxon>
        <taxon>Dimargaritaceae</taxon>
        <taxon>Tieghemiomyces</taxon>
    </lineage>
</organism>
<keyword evidence="5" id="KW-0378">Hydrolase</keyword>
<dbReference type="SMART" id="SM00382">
    <property type="entry name" value="AAA"/>
    <property type="match status" value="2"/>
</dbReference>
<feature type="compositionally biased region" description="Basic and acidic residues" evidence="11">
    <location>
        <begin position="965"/>
        <end position="974"/>
    </location>
</feature>
<sequence>MAPPARSKFSPGVALPVRVACLTRLPADFSSSQSRPTPYTIYVSDSLLRRLRCSWLEANSSSPATAADRCAALTLSPASKQYLALALTPTSQLASAYQRSLAALLNLPSLVLAVVVVGDSDWQSLKTNCTPAGDAAGRPTSGTAQVPVTDPYCWIFLPAFQAAMAASSLVLPTEPPLLGYLELTQPVVLDQVMVATPDADLFELGQTDPTAVVQLLERSTPLVHQGAERQLSVLAVGHNHSPTREPASYGDASVQFLHCQPVRQGVVTADTQLVMTHSYPATNPTLAAGASGVSEATKWYIGPDFLRRAALASESDLLSDTTYDSESDLATESDSHTEASVAESTVATWSSPKAIPFSIYIVPNAVGNPALPLEGYGVDIPDEATSLQGTPPALQDSLKSVPEPTAADSCVWVGLAALAALGVQHGDWVLVDTVHEHPVGDNDESDEVGRGHHDHEAQSPVRAQCRIERPCRILALEPVIHPMQDNPFAVGMTPILAYNLGIDAAQVTALTIATLPGQDPIDTQPSNPATVQLRRYTFRSHGRQAAPEDTAEGPTTRIVSAPARAARVTLARVASPLTDEEPLHEAALVALQRYLRSAGDLVVRTGDILPVWVAEEDAAAHARWAEPDLAWSELVVDAAGPAATTSGAVLYFQVSALEPAAGNYYRIHSEHTEVVQTGRVSSFVPCVWARYAGPSRSLPPAPPALGTPNTPSAAPFPAYNELRDTVTAYLATASHLSRDILPTILLHGGPGSGKTTAIDWVAETLGLHVYTVSVADLIRDHNGSPAALRTTLGTYADRAARYAPCLLVLRQIGFLASAGEALETGQDPPAVHVMREVLEDLVVQTAAKAAADRFPVVVVATTDGEPDRIPPALARCFTREISVTAPGEEARRVILATLLRNLPVARDVSLGSVARETAAFLPGDLAKLTARACRGAWDRAREAPLLSDAGTARRADDDESDGNDYDDHSGGGDRHLCRHPMSIRPWLLAGAVLTAADWQQALAESRSEVADSLGVPKIPTVAWSDVGGLASVKRDILDTVQLPLDHPELFATGVKKRSGILLYGPPGTGKTLLAKAVATSCSLNFFSVKGPELLNMYIGESEANVRRVFQRARDARPCVVFFDELDSLAPKRGQQGDSGGVMDRIVSQLLAELDGMSAPPGGGDADNAEGGGPSPTTSPADIFVIGATNRPDLLDPALLRPGRFDKMVYLGISETHEAQTSILEALTRKFHLDPALNLADIAARCPFNYTGADFYALCSDAMLKAMIRRVDLVREHVDRWNTELPVAPTREAEGARDAEGNLIYRPTHHPRTRKPLPVPMPYPYYLEHLATEAETDIVVGVQDFTEALDELVPSVPMSEIERYKALQSRFSQHGAGEAVTGKVADGSSG</sequence>
<dbReference type="GO" id="GO:0016887">
    <property type="term" value="F:ATP hydrolysis activity"/>
    <property type="evidence" value="ECO:0007669"/>
    <property type="project" value="InterPro"/>
</dbReference>
<feature type="compositionally biased region" description="Basic and acidic residues" evidence="11">
    <location>
        <begin position="447"/>
        <end position="457"/>
    </location>
</feature>
<dbReference type="InterPro" id="IPR003959">
    <property type="entry name" value="ATPase_AAA_core"/>
</dbReference>
<dbReference type="InterPro" id="IPR003593">
    <property type="entry name" value="AAA+_ATPase"/>
</dbReference>
<dbReference type="Gene3D" id="3.40.50.300">
    <property type="entry name" value="P-loop containing nucleotide triphosphate hydrolases"/>
    <property type="match status" value="2"/>
</dbReference>
<feature type="region of interest" description="Disordered" evidence="11">
    <location>
        <begin position="438"/>
        <end position="460"/>
    </location>
</feature>
<feature type="region of interest" description="Disordered" evidence="11">
    <location>
        <begin position="1156"/>
        <end position="1179"/>
    </location>
</feature>
<dbReference type="EMBL" id="JANBPT010000418">
    <property type="protein sequence ID" value="KAJ1921458.1"/>
    <property type="molecule type" value="Genomic_DNA"/>
</dbReference>
<dbReference type="PROSITE" id="PS00674">
    <property type="entry name" value="AAA"/>
    <property type="match status" value="1"/>
</dbReference>
<dbReference type="Pfam" id="PF23315">
    <property type="entry name" value="PEX6_4th"/>
    <property type="match status" value="1"/>
</dbReference>
<evidence type="ECO:0000256" key="10">
    <source>
        <dbReference type="ARBA" id="ARBA00048778"/>
    </source>
</evidence>
<comment type="subcellular location">
    <subcellularLocation>
        <location evidence="1">Membrane</location>
    </subcellularLocation>
</comment>
<evidence type="ECO:0000259" key="12">
    <source>
        <dbReference type="SMART" id="SM00382"/>
    </source>
</evidence>
<reference evidence="13" key="1">
    <citation type="submission" date="2022-07" db="EMBL/GenBank/DDBJ databases">
        <title>Phylogenomic reconstructions and comparative analyses of Kickxellomycotina fungi.</title>
        <authorList>
            <person name="Reynolds N.K."/>
            <person name="Stajich J.E."/>
            <person name="Barry K."/>
            <person name="Grigoriev I.V."/>
            <person name="Crous P."/>
            <person name="Smith M.E."/>
        </authorList>
    </citation>
    <scope>NUCLEOTIDE SEQUENCE</scope>
    <source>
        <strain evidence="13">RSA 861</strain>
    </source>
</reference>
<comment type="similarity">
    <text evidence="2">Belongs to the AAA ATPase family.</text>
</comment>
<dbReference type="Pfam" id="PF00004">
    <property type="entry name" value="AAA"/>
    <property type="match status" value="2"/>
</dbReference>
<proteinExistence type="inferred from homology"/>